<dbReference type="RefSeq" id="WP_345202034.1">
    <property type="nucleotide sequence ID" value="NZ_BAABGM010000003.1"/>
</dbReference>
<dbReference type="SUPFAM" id="SSF50891">
    <property type="entry name" value="Cyclophilin-like"/>
    <property type="match status" value="1"/>
</dbReference>
<name>A0ABP8K0R4_9MICO</name>
<sequence length="191" mass="19662">MTPDEHDTRLGRGLATTALVAATAAWSLVACTPGASSSDTPTSATRPTTATGSPAPSQPSTAATRTPVREDTMRIEVRIDGQRFQATLDDSAASRDLVAQLPLTLEMTDHGGVEKTGALPSPLSLDGQPAGADPDVGDVGYYAPGSDVVLYYGDQSYYDGIVVLGRLEGDAAERIADMPGPITATVAALDD</sequence>
<feature type="domain" description="Cyclophilin-like" evidence="2">
    <location>
        <begin position="78"/>
        <end position="186"/>
    </location>
</feature>
<proteinExistence type="predicted"/>
<dbReference type="InterPro" id="IPR029000">
    <property type="entry name" value="Cyclophilin-like_dom_sf"/>
</dbReference>
<protein>
    <recommendedName>
        <fullName evidence="2">Cyclophilin-like domain-containing protein</fullName>
    </recommendedName>
</protein>
<accession>A0ABP8K0R4</accession>
<keyword evidence="4" id="KW-1185">Reference proteome</keyword>
<feature type="region of interest" description="Disordered" evidence="1">
    <location>
        <begin position="109"/>
        <end position="132"/>
    </location>
</feature>
<dbReference type="Gene3D" id="2.40.100.20">
    <property type="match status" value="1"/>
</dbReference>
<feature type="compositionally biased region" description="Low complexity" evidence="1">
    <location>
        <begin position="33"/>
        <end position="66"/>
    </location>
</feature>
<comment type="caution">
    <text evidence="3">The sequence shown here is derived from an EMBL/GenBank/DDBJ whole genome shotgun (WGS) entry which is preliminary data.</text>
</comment>
<dbReference type="InterPro" id="IPR041183">
    <property type="entry name" value="Cyclophilin-like"/>
</dbReference>
<dbReference type="Pfam" id="PF18050">
    <property type="entry name" value="Cyclophil_like2"/>
    <property type="match status" value="1"/>
</dbReference>
<dbReference type="Proteomes" id="UP001500945">
    <property type="component" value="Unassembled WGS sequence"/>
</dbReference>
<reference evidence="4" key="1">
    <citation type="journal article" date="2019" name="Int. J. Syst. Evol. Microbiol.">
        <title>The Global Catalogue of Microorganisms (GCM) 10K type strain sequencing project: providing services to taxonomists for standard genome sequencing and annotation.</title>
        <authorList>
            <consortium name="The Broad Institute Genomics Platform"/>
            <consortium name="The Broad Institute Genome Sequencing Center for Infectious Disease"/>
            <person name="Wu L."/>
            <person name="Ma J."/>
        </authorList>
    </citation>
    <scope>NUCLEOTIDE SEQUENCE [LARGE SCALE GENOMIC DNA]</scope>
    <source>
        <strain evidence="4">JCM 17809</strain>
    </source>
</reference>
<gene>
    <name evidence="3" type="ORF">GCM10023168_05670</name>
</gene>
<dbReference type="EMBL" id="BAABGM010000003">
    <property type="protein sequence ID" value="GAA4398992.1"/>
    <property type="molecule type" value="Genomic_DNA"/>
</dbReference>
<evidence type="ECO:0000256" key="1">
    <source>
        <dbReference type="SAM" id="MobiDB-lite"/>
    </source>
</evidence>
<evidence type="ECO:0000313" key="4">
    <source>
        <dbReference type="Proteomes" id="UP001500945"/>
    </source>
</evidence>
<evidence type="ECO:0000313" key="3">
    <source>
        <dbReference type="EMBL" id="GAA4398992.1"/>
    </source>
</evidence>
<evidence type="ECO:0000259" key="2">
    <source>
        <dbReference type="Pfam" id="PF18050"/>
    </source>
</evidence>
<feature type="region of interest" description="Disordered" evidence="1">
    <location>
        <begin position="33"/>
        <end position="72"/>
    </location>
</feature>
<organism evidence="3 4">
    <name type="scientific">Fodinibacter luteus</name>
    <dbReference type="NCBI Taxonomy" id="552064"/>
    <lineage>
        <taxon>Bacteria</taxon>
        <taxon>Bacillati</taxon>
        <taxon>Actinomycetota</taxon>
        <taxon>Actinomycetes</taxon>
        <taxon>Micrococcales</taxon>
        <taxon>Intrasporangiaceae</taxon>
        <taxon>Fodinibacter (ex Wang et al. 2009)</taxon>
    </lineage>
</organism>